<protein>
    <recommendedName>
        <fullName evidence="3">F-box domain-containing protein</fullName>
    </recommendedName>
</protein>
<name>A0A074VIX0_AURM1</name>
<dbReference type="SUPFAM" id="SSF52047">
    <property type="entry name" value="RNI-like"/>
    <property type="match status" value="1"/>
</dbReference>
<organism evidence="1 2">
    <name type="scientific">Aureobasidium melanogenum (strain CBS 110374)</name>
    <name type="common">Aureobasidium pullulans var. melanogenum</name>
    <dbReference type="NCBI Taxonomy" id="1043003"/>
    <lineage>
        <taxon>Eukaryota</taxon>
        <taxon>Fungi</taxon>
        <taxon>Dikarya</taxon>
        <taxon>Ascomycota</taxon>
        <taxon>Pezizomycotina</taxon>
        <taxon>Dothideomycetes</taxon>
        <taxon>Dothideomycetidae</taxon>
        <taxon>Dothideales</taxon>
        <taxon>Saccotheciaceae</taxon>
        <taxon>Aureobasidium</taxon>
    </lineage>
</organism>
<keyword evidence="2" id="KW-1185">Reference proteome</keyword>
<dbReference type="Proteomes" id="UP000030672">
    <property type="component" value="Unassembled WGS sequence"/>
</dbReference>
<evidence type="ECO:0008006" key="3">
    <source>
        <dbReference type="Google" id="ProtNLM"/>
    </source>
</evidence>
<evidence type="ECO:0000313" key="2">
    <source>
        <dbReference type="Proteomes" id="UP000030672"/>
    </source>
</evidence>
<proteinExistence type="predicted"/>
<dbReference type="Gene3D" id="3.80.10.10">
    <property type="entry name" value="Ribonuclease Inhibitor"/>
    <property type="match status" value="1"/>
</dbReference>
<reference evidence="1 2" key="1">
    <citation type="journal article" date="2014" name="BMC Genomics">
        <title>Genome sequencing of four Aureobasidium pullulans varieties: biotechnological potential, stress tolerance, and description of new species.</title>
        <authorList>
            <person name="Gostin Ar C."/>
            <person name="Ohm R.A."/>
            <person name="Kogej T."/>
            <person name="Sonjak S."/>
            <person name="Turk M."/>
            <person name="Zajc J."/>
            <person name="Zalar P."/>
            <person name="Grube M."/>
            <person name="Sun H."/>
            <person name="Han J."/>
            <person name="Sharma A."/>
            <person name="Chiniquy J."/>
            <person name="Ngan C.Y."/>
            <person name="Lipzen A."/>
            <person name="Barry K."/>
            <person name="Grigoriev I.V."/>
            <person name="Gunde-Cimerman N."/>
        </authorList>
    </citation>
    <scope>NUCLEOTIDE SEQUENCE [LARGE SCALE GENOMIC DNA]</scope>
    <source>
        <strain evidence="1 2">CBS 110374</strain>
    </source>
</reference>
<accession>A0A074VIX0</accession>
<evidence type="ECO:0000313" key="1">
    <source>
        <dbReference type="EMBL" id="KEQ59039.1"/>
    </source>
</evidence>
<dbReference type="GeneID" id="63922118"/>
<dbReference type="InterPro" id="IPR032675">
    <property type="entry name" value="LRR_dom_sf"/>
</dbReference>
<dbReference type="AlphaFoldDB" id="A0A074VIX0"/>
<dbReference type="EMBL" id="KL584850">
    <property type="protein sequence ID" value="KEQ59039.1"/>
    <property type="molecule type" value="Genomic_DNA"/>
</dbReference>
<dbReference type="RefSeq" id="XP_040876062.1">
    <property type="nucleotide sequence ID" value="XM_041028745.1"/>
</dbReference>
<gene>
    <name evidence="1" type="ORF">M437DRAFT_87990</name>
</gene>
<dbReference type="HOGENOM" id="CLU_042540_0_0_1"/>
<sequence>MDPPTSFSSLPPELVSKICRDSDLQKNDLVALRLTSKSQGIHLSASKEFAEFYFRNIDLVYTRYSLQVFVEICKHPILGSAVREIQLSYARFKPDCFEKESKDQFDHIAADGRSEGRHEYLDNIRRLVTRCDEEENLKRSNNAEDLLAAAFTALSQWNHPLKIAVSSVEDRALGRSQIYSPSNLGENSHWECDILGTVNLLCHSATRRPCAVQALQIKGAVWDNLVDSSSDSLSSLAQISELELHIWPTEYADSLRVAGLDSMAIKLLESTVYLKTLDLESGCSDDDPQYLRSIFTTMLKIRLENITLARIDLDQFRPFENRLESLRRLELFECGAEGSLGNVLPSIQKNFPRLEYLWLSRGWGSRTFEFHGVREVSDGIDELIQSRLEYRNNLGMAAL</sequence>